<accession>A0AAU8RET6</accession>
<dbReference type="GeneID" id="78060329"/>
<dbReference type="Pfam" id="PF05834">
    <property type="entry name" value="Lycopene_cycl"/>
    <property type="match status" value="1"/>
</dbReference>
<protein>
    <submittedName>
        <fullName evidence="1">Lycopene cyclase</fullName>
    </submittedName>
</protein>
<dbReference type="Gene3D" id="3.50.50.60">
    <property type="entry name" value="FAD/NAD(P)-binding domain"/>
    <property type="match status" value="1"/>
</dbReference>
<dbReference type="RefSeq" id="WP_029447329.1">
    <property type="nucleotide sequence ID" value="NZ_CP009976.1"/>
</dbReference>
<gene>
    <name evidence="1" type="ORF">M666_06235</name>
</gene>
<proteinExistence type="predicted"/>
<dbReference type="InterPro" id="IPR036188">
    <property type="entry name" value="FAD/NAD-bd_sf"/>
</dbReference>
<evidence type="ECO:0000313" key="1">
    <source>
        <dbReference type="EMBL" id="AIZ41203.1"/>
    </source>
</evidence>
<evidence type="ECO:0000313" key="2">
    <source>
        <dbReference type="Proteomes" id="UP000030786"/>
    </source>
</evidence>
<name>A0AAU8RET6_9FLAO</name>
<sequence length="380" mass="44137">MNSFDYIIIGAGAAGLSLANAMGKDSFFSKKSILLLDKNAKQTNDRTWCFWEKGEGDFDDILHKKWSSIQFAGQQIDQRYPIAPYEYKMIQGLDFYAYMFKKLDEYPNITFLNEEVISVINTATVNTVKTANNTFIAATLFNSIFDYKEALQQQKYPVLQQHFIGWFIKTEQPVFDPKVATFMDFSIPQRGNTRFMYLLPTTAHEALIEYTLFSEHLLKASEYEEAIKKYISQKIGVNNYEIVEKEQGSIPMTSYNFTSKNTSKQIFIGTAGGWTKASTGYTFKSTQKKVTLLIQHLKDQKPLQNFGRRDKFWFYDLLLLDILHRRNDLGQSIFEALFKNRKPQLIFKFLDEETNLLEDVKFISALSPMPFIKALLRRIF</sequence>
<dbReference type="Proteomes" id="UP000030786">
    <property type="component" value="Chromosome"/>
</dbReference>
<dbReference type="SUPFAM" id="SSF51905">
    <property type="entry name" value="FAD/NAD(P)-binding domain"/>
    <property type="match status" value="1"/>
</dbReference>
<dbReference type="AlphaFoldDB" id="A0AAU8RET6"/>
<dbReference type="EMBL" id="CP009976">
    <property type="protein sequence ID" value="AIZ41203.1"/>
    <property type="molecule type" value="Genomic_DNA"/>
</dbReference>
<organism evidence="1 2">
    <name type="scientific">Cellulophaga baltica 18</name>
    <dbReference type="NCBI Taxonomy" id="1348584"/>
    <lineage>
        <taxon>Bacteria</taxon>
        <taxon>Pseudomonadati</taxon>
        <taxon>Bacteroidota</taxon>
        <taxon>Flavobacteriia</taxon>
        <taxon>Flavobacteriales</taxon>
        <taxon>Flavobacteriaceae</taxon>
        <taxon>Cellulophaga</taxon>
    </lineage>
</organism>
<dbReference type="KEGG" id="cbat:M666_06235"/>
<reference evidence="1 2" key="1">
    <citation type="journal article" date="2014" name="Environ. Microbiol.">
        <title>Contrasting genomic patterns and infection strategies of two co-existing Bacteroidetes podovirus genera.</title>
        <authorList>
            <person name="Holmfeldt K."/>
            <person name="Howard-Varona C."/>
            <person name="Solonenko N."/>
            <person name="Sullivan M.B."/>
        </authorList>
    </citation>
    <scope>NUCLEOTIDE SEQUENCE [LARGE SCALE GENOMIC DNA]</scope>
    <source>
        <strain evidence="1 2">18</strain>
    </source>
</reference>